<feature type="transmembrane region" description="Helical" evidence="1">
    <location>
        <begin position="16"/>
        <end position="35"/>
    </location>
</feature>
<proteinExistence type="predicted"/>
<evidence type="ECO:0000313" key="3">
    <source>
        <dbReference type="Proteomes" id="UP001338309"/>
    </source>
</evidence>
<sequence length="50" mass="5988">MGEEQGVFGLKMTEEALLFCIGYVLYFIFYVYPLGCHRLKWPRHFDKLID</sequence>
<organism evidence="2 3">
    <name type="scientific">Algoriphagus confluentis</name>
    <dbReference type="NCBI Taxonomy" id="1697556"/>
    <lineage>
        <taxon>Bacteria</taxon>
        <taxon>Pseudomonadati</taxon>
        <taxon>Bacteroidota</taxon>
        <taxon>Cytophagia</taxon>
        <taxon>Cytophagales</taxon>
        <taxon>Cyclobacteriaceae</taxon>
        <taxon>Algoriphagus</taxon>
    </lineage>
</organism>
<evidence type="ECO:0000256" key="1">
    <source>
        <dbReference type="SAM" id="Phobius"/>
    </source>
</evidence>
<reference evidence="2 3" key="1">
    <citation type="submission" date="2023-08" db="EMBL/GenBank/DDBJ databases">
        <title>Draft genome sequence of Algoriphagus confluentis.</title>
        <authorList>
            <person name="Takatani N."/>
            <person name="Hosokawa M."/>
            <person name="Sawabe T."/>
        </authorList>
    </citation>
    <scope>NUCLEOTIDE SEQUENCE [LARGE SCALE GENOMIC DNA]</scope>
    <source>
        <strain evidence="2 3">NBRC 111222</strain>
    </source>
</reference>
<evidence type="ECO:0000313" key="2">
    <source>
        <dbReference type="EMBL" id="GMQ27660.1"/>
    </source>
</evidence>
<gene>
    <name evidence="2" type="ORF">Aconfl_03020</name>
</gene>
<keyword evidence="3" id="KW-1185">Reference proteome</keyword>
<keyword evidence="1" id="KW-0812">Transmembrane</keyword>
<comment type="caution">
    <text evidence="2">The sequence shown here is derived from an EMBL/GenBank/DDBJ whole genome shotgun (WGS) entry which is preliminary data.</text>
</comment>
<name>A0ABQ6PK89_9BACT</name>
<keyword evidence="1" id="KW-0472">Membrane</keyword>
<protein>
    <submittedName>
        <fullName evidence="2">Uncharacterized protein</fullName>
    </submittedName>
</protein>
<keyword evidence="1" id="KW-1133">Transmembrane helix</keyword>
<dbReference type="Proteomes" id="UP001338309">
    <property type="component" value="Unassembled WGS sequence"/>
</dbReference>
<dbReference type="EMBL" id="BTPD01000001">
    <property type="protein sequence ID" value="GMQ27660.1"/>
    <property type="molecule type" value="Genomic_DNA"/>
</dbReference>
<accession>A0ABQ6PK89</accession>